<feature type="transmembrane region" description="Helical" evidence="6">
    <location>
        <begin position="386"/>
        <end position="404"/>
    </location>
</feature>
<reference evidence="8" key="1">
    <citation type="submission" date="2023-01" db="EMBL/GenBank/DDBJ databases">
        <title>Metagenome sequencing of chrysophaentin producing Chrysophaeum taylorii.</title>
        <authorList>
            <person name="Davison J."/>
            <person name="Bewley C."/>
        </authorList>
    </citation>
    <scope>NUCLEOTIDE SEQUENCE</scope>
    <source>
        <strain evidence="8">NIES-1699</strain>
    </source>
</reference>
<dbReference type="Gene3D" id="3.40.50.80">
    <property type="entry name" value="Nucleotide-binding domain of ferredoxin-NADP reductase (FNR) module"/>
    <property type="match status" value="1"/>
</dbReference>
<keyword evidence="2 6" id="KW-0812">Transmembrane</keyword>
<organism evidence="8 9">
    <name type="scientific">Chrysophaeum taylorii</name>
    <dbReference type="NCBI Taxonomy" id="2483200"/>
    <lineage>
        <taxon>Eukaryota</taxon>
        <taxon>Sar</taxon>
        <taxon>Stramenopiles</taxon>
        <taxon>Ochrophyta</taxon>
        <taxon>Pelagophyceae</taxon>
        <taxon>Pelagomonadales</taxon>
        <taxon>Pelagomonadaceae</taxon>
        <taxon>Chrysophaeum</taxon>
    </lineage>
</organism>
<dbReference type="Proteomes" id="UP001230188">
    <property type="component" value="Unassembled WGS sequence"/>
</dbReference>
<sequence length="730" mass="78818">MLAVAVECVQIWFESEVIRDPRGASSSYTRGEFLCAVGFVFLAPAATILVLRGSFDTIFSSKLPRRVVFCALCALVSGAVVALWLSIEVADSNGLVRCWFVRCAGHDGSGIVATTGVAYAVVSVFCLVIWVPRLMEAAKRVAAGEESSIFRKNDHDWVTKRRAREATGLVVACVGLSLVFVASVSLPPAAAAFDPASIRSSIATATVAKRFDVVVWYGFVGAIGWVGLVARRDPRVARFLSARRGRASAGEALFWGSLVATLAYEVAFWWRTRRTDSALETGGIVLGQLANALFGLLLFPVSRNSALVACFGVGYEHLVGFHRVLGWAAIATILAHAAVFCAAKGGGGGGGIQDWTTALAAVVAAVSLPLLVATSFGAVRRRRWEIFQVFHYLAFPPLLVATLWHATAAWYYVLGGLGFSVVDHALRFAKAARRRIIDARVVAGVVVVAYDASSSRRRQRTDDDGVVPTLFVVPHHSTTTKKRKISWSCPGAFFFWRRRKGGEDVTRNPAAFFDPGQYAWIRVVGLPGWHPVSYSSSPHDATVTHHVCVRGPREWSSRLAATIVAGYPIEDLIVDGPYGSPPPLLNRRVLFLAGGIGITPCASIFRTLLLESSSTSKAARLVWAAKRREIFDLFADDLHLCALASAPSTRRFSAALFETAGHTDDEENGQKSLATTRGRPDLHEEVRTFLLLAHQTTDVLVFACGPPSFVQAARAAAAGGADFHAETFEL</sequence>
<comment type="caution">
    <text evidence="8">The sequence shown here is derived from an EMBL/GenBank/DDBJ whole genome shotgun (WGS) entry which is preliminary data.</text>
</comment>
<feature type="transmembrane region" description="Helical" evidence="6">
    <location>
        <begin position="31"/>
        <end position="55"/>
    </location>
</feature>
<evidence type="ECO:0000259" key="7">
    <source>
        <dbReference type="PROSITE" id="PS51384"/>
    </source>
</evidence>
<evidence type="ECO:0000256" key="1">
    <source>
        <dbReference type="ARBA" id="ARBA00004141"/>
    </source>
</evidence>
<feature type="transmembrane region" description="Helical" evidence="6">
    <location>
        <begin position="324"/>
        <end position="346"/>
    </location>
</feature>
<dbReference type="Pfam" id="PF01794">
    <property type="entry name" value="Ferric_reduct"/>
    <property type="match status" value="1"/>
</dbReference>
<name>A0AAD7UN87_9STRA</name>
<feature type="transmembrane region" description="Helical" evidence="6">
    <location>
        <begin position="110"/>
        <end position="131"/>
    </location>
</feature>
<feature type="transmembrane region" description="Helical" evidence="6">
    <location>
        <begin position="358"/>
        <end position="379"/>
    </location>
</feature>
<dbReference type="InterPro" id="IPR013130">
    <property type="entry name" value="Fe3_Rdtase_TM_dom"/>
</dbReference>
<dbReference type="SUPFAM" id="SSF52343">
    <property type="entry name" value="Ferredoxin reductase-like, C-terminal NADP-linked domain"/>
    <property type="match status" value="1"/>
</dbReference>
<keyword evidence="3 6" id="KW-1133">Transmembrane helix</keyword>
<evidence type="ECO:0000256" key="6">
    <source>
        <dbReference type="SAM" id="Phobius"/>
    </source>
</evidence>
<dbReference type="GO" id="GO:0016491">
    <property type="term" value="F:oxidoreductase activity"/>
    <property type="evidence" value="ECO:0007669"/>
    <property type="project" value="UniProtKB-KW"/>
</dbReference>
<feature type="transmembrane region" description="Helical" evidence="6">
    <location>
        <begin position="213"/>
        <end position="231"/>
    </location>
</feature>
<dbReference type="Pfam" id="PF08030">
    <property type="entry name" value="NAD_binding_6"/>
    <property type="match status" value="1"/>
</dbReference>
<dbReference type="InterPro" id="IPR017927">
    <property type="entry name" value="FAD-bd_FR_type"/>
</dbReference>
<feature type="transmembrane region" description="Helical" evidence="6">
    <location>
        <begin position="290"/>
        <end position="312"/>
    </location>
</feature>
<evidence type="ECO:0000256" key="3">
    <source>
        <dbReference type="ARBA" id="ARBA00022989"/>
    </source>
</evidence>
<keyword evidence="9" id="KW-1185">Reference proteome</keyword>
<dbReference type="PROSITE" id="PS51384">
    <property type="entry name" value="FAD_FR"/>
    <property type="match status" value="1"/>
</dbReference>
<dbReference type="PANTHER" id="PTHR11972">
    <property type="entry name" value="NADPH OXIDASE"/>
    <property type="match status" value="1"/>
</dbReference>
<proteinExistence type="predicted"/>
<dbReference type="InterPro" id="IPR013121">
    <property type="entry name" value="Fe_red_NAD-bd_6"/>
</dbReference>
<evidence type="ECO:0000313" key="9">
    <source>
        <dbReference type="Proteomes" id="UP001230188"/>
    </source>
</evidence>
<dbReference type="CDD" id="cd06186">
    <property type="entry name" value="NOX_Duox_like_FAD_NADP"/>
    <property type="match status" value="1"/>
</dbReference>
<dbReference type="InterPro" id="IPR050369">
    <property type="entry name" value="RBOH/FRE"/>
</dbReference>
<dbReference type="SFLD" id="SFLDS00052">
    <property type="entry name" value="Ferric_Reductase_Domain"/>
    <property type="match status" value="1"/>
</dbReference>
<keyword evidence="4" id="KW-0560">Oxidoreductase</keyword>
<dbReference type="EMBL" id="JAQMWT010000059">
    <property type="protein sequence ID" value="KAJ8611998.1"/>
    <property type="molecule type" value="Genomic_DNA"/>
</dbReference>
<dbReference type="SUPFAM" id="SSF63380">
    <property type="entry name" value="Riboflavin synthase domain-like"/>
    <property type="match status" value="1"/>
</dbReference>
<dbReference type="GO" id="GO:0005886">
    <property type="term" value="C:plasma membrane"/>
    <property type="evidence" value="ECO:0007669"/>
    <property type="project" value="TreeGrafter"/>
</dbReference>
<protein>
    <recommendedName>
        <fullName evidence="7">FAD-binding FR-type domain-containing protein</fullName>
    </recommendedName>
</protein>
<keyword evidence="5 6" id="KW-0472">Membrane</keyword>
<feature type="transmembrane region" description="Helical" evidence="6">
    <location>
        <begin position="169"/>
        <end position="193"/>
    </location>
</feature>
<evidence type="ECO:0000313" key="8">
    <source>
        <dbReference type="EMBL" id="KAJ8611998.1"/>
    </source>
</evidence>
<feature type="transmembrane region" description="Helical" evidence="6">
    <location>
        <begin position="252"/>
        <end position="270"/>
    </location>
</feature>
<accession>A0AAD7UN87</accession>
<dbReference type="PANTHER" id="PTHR11972:SF69">
    <property type="entry name" value="FERRIC REDUCTION OXIDASE 6-RELATED"/>
    <property type="match status" value="1"/>
</dbReference>
<feature type="transmembrane region" description="Helical" evidence="6">
    <location>
        <begin position="67"/>
        <end position="87"/>
    </location>
</feature>
<dbReference type="InterPro" id="IPR039261">
    <property type="entry name" value="FNR_nucleotide-bd"/>
</dbReference>
<evidence type="ECO:0000256" key="4">
    <source>
        <dbReference type="ARBA" id="ARBA00023002"/>
    </source>
</evidence>
<evidence type="ECO:0000256" key="2">
    <source>
        <dbReference type="ARBA" id="ARBA00022692"/>
    </source>
</evidence>
<dbReference type="AlphaFoldDB" id="A0AAD7UN87"/>
<evidence type="ECO:0000256" key="5">
    <source>
        <dbReference type="ARBA" id="ARBA00023136"/>
    </source>
</evidence>
<dbReference type="InterPro" id="IPR017938">
    <property type="entry name" value="Riboflavin_synthase-like_b-brl"/>
</dbReference>
<dbReference type="PRINTS" id="PR00410">
    <property type="entry name" value="PHEHYDRXLASE"/>
</dbReference>
<feature type="domain" description="FAD-binding FR-type" evidence="7">
    <location>
        <begin position="472"/>
        <end position="584"/>
    </location>
</feature>
<gene>
    <name evidence="8" type="ORF">CTAYLR_004416</name>
</gene>
<comment type="subcellular location">
    <subcellularLocation>
        <location evidence="1">Membrane</location>
        <topology evidence="1">Multi-pass membrane protein</topology>
    </subcellularLocation>
</comment>